<keyword evidence="3 6" id="KW-1133">Transmembrane helix</keyword>
<evidence type="ECO:0000313" key="8">
    <source>
        <dbReference type="EMBL" id="CAF0711162.1"/>
    </source>
</evidence>
<organism evidence="8 9">
    <name type="scientific">Brachionus calyciflorus</name>
    <dbReference type="NCBI Taxonomy" id="104777"/>
    <lineage>
        <taxon>Eukaryota</taxon>
        <taxon>Metazoa</taxon>
        <taxon>Spiralia</taxon>
        <taxon>Gnathifera</taxon>
        <taxon>Rotifera</taxon>
        <taxon>Eurotatoria</taxon>
        <taxon>Monogononta</taxon>
        <taxon>Pseudotrocha</taxon>
        <taxon>Ploima</taxon>
        <taxon>Brachionidae</taxon>
        <taxon>Brachionus</taxon>
    </lineage>
</organism>
<dbReference type="InterPro" id="IPR017452">
    <property type="entry name" value="GPCR_Rhodpsn_7TM"/>
</dbReference>
<feature type="transmembrane region" description="Helical" evidence="6">
    <location>
        <begin position="346"/>
        <end position="368"/>
    </location>
</feature>
<dbReference type="SUPFAM" id="SSF81321">
    <property type="entry name" value="Family A G protein-coupled receptor-like"/>
    <property type="match status" value="1"/>
</dbReference>
<feature type="domain" description="G-protein coupled receptors family 1 profile" evidence="7">
    <location>
        <begin position="60"/>
        <end position="365"/>
    </location>
</feature>
<evidence type="ECO:0000256" key="5">
    <source>
        <dbReference type="SAM" id="MobiDB-lite"/>
    </source>
</evidence>
<comment type="subcellular location">
    <subcellularLocation>
        <location evidence="1">Membrane</location>
    </subcellularLocation>
</comment>
<feature type="transmembrane region" description="Helical" evidence="6">
    <location>
        <begin position="83"/>
        <end position="103"/>
    </location>
</feature>
<protein>
    <recommendedName>
        <fullName evidence="7">G-protein coupled receptors family 1 profile domain-containing protein</fullName>
    </recommendedName>
</protein>
<feature type="transmembrane region" description="Helical" evidence="6">
    <location>
        <begin position="306"/>
        <end position="326"/>
    </location>
</feature>
<dbReference type="Proteomes" id="UP000663879">
    <property type="component" value="Unassembled WGS sequence"/>
</dbReference>
<proteinExistence type="predicted"/>
<feature type="region of interest" description="Disordered" evidence="5">
    <location>
        <begin position="278"/>
        <end position="298"/>
    </location>
</feature>
<feature type="transmembrane region" description="Helical" evidence="6">
    <location>
        <begin position="123"/>
        <end position="146"/>
    </location>
</feature>
<dbReference type="GO" id="GO:0016020">
    <property type="term" value="C:membrane"/>
    <property type="evidence" value="ECO:0007669"/>
    <property type="project" value="UniProtKB-SubCell"/>
</dbReference>
<dbReference type="GO" id="GO:0004930">
    <property type="term" value="F:G protein-coupled receptor activity"/>
    <property type="evidence" value="ECO:0007669"/>
    <property type="project" value="InterPro"/>
</dbReference>
<reference evidence="8" key="1">
    <citation type="submission" date="2021-02" db="EMBL/GenBank/DDBJ databases">
        <authorList>
            <person name="Nowell W R."/>
        </authorList>
    </citation>
    <scope>NUCLEOTIDE SEQUENCE</scope>
    <source>
        <strain evidence="8">Ploen Becks lab</strain>
    </source>
</reference>
<dbReference type="EMBL" id="CAJNOC010000062">
    <property type="protein sequence ID" value="CAF0711162.1"/>
    <property type="molecule type" value="Genomic_DNA"/>
</dbReference>
<accession>A0A813M4G1</accession>
<feature type="transmembrane region" description="Helical" evidence="6">
    <location>
        <begin position="167"/>
        <end position="189"/>
    </location>
</feature>
<sequence>MDKTLNYLYVNSTQALFTQNVQTEMELGVLNDTNCELSNSYYEYEAYCYLFIMCPLAFVGIVLNLISIRVFRDKSFNSVTFKYLRLITLTDIFICIIIIPYCITSYTQPFNKYDVFIRQIYMAYLYIPGANFAINLSMLLNLLVTIERLISVGWPTQKYTLFKPSRYYLSCFIVLFIAIVSNIPNLFLYKIELCKSLSTRSFTTASWWTVYGFVKEVLTRILPIVLLIVSNIVLIYIVKSSRRKMKESVSVSYSNGANKSSNKKKIVVKCFSSVQSAKKNYPNDSEAKNKLLKNQGNKRNRQENQLTWMTIFVAILYSASSIPMVFAYPGLIFKSEETQTKIYKTYAVLVNILELLQCSFRFLIYYCFTTQFRQVFNTMYGTDKKKNHATELNNVE</sequence>
<dbReference type="OrthoDB" id="10033446at2759"/>
<dbReference type="PANTHER" id="PTHR46641">
    <property type="entry name" value="FMRFAMIDE RECEPTOR-RELATED"/>
    <property type="match status" value="1"/>
</dbReference>
<evidence type="ECO:0000256" key="4">
    <source>
        <dbReference type="ARBA" id="ARBA00023136"/>
    </source>
</evidence>
<evidence type="ECO:0000256" key="1">
    <source>
        <dbReference type="ARBA" id="ARBA00004370"/>
    </source>
</evidence>
<dbReference type="InterPro" id="IPR000276">
    <property type="entry name" value="GPCR_Rhodpsn"/>
</dbReference>
<evidence type="ECO:0000313" key="9">
    <source>
        <dbReference type="Proteomes" id="UP000663879"/>
    </source>
</evidence>
<dbReference type="PANTHER" id="PTHR46641:SF2">
    <property type="entry name" value="FMRFAMIDE RECEPTOR"/>
    <property type="match status" value="1"/>
</dbReference>
<dbReference type="Pfam" id="PF00001">
    <property type="entry name" value="7tm_1"/>
    <property type="match status" value="1"/>
</dbReference>
<evidence type="ECO:0000256" key="3">
    <source>
        <dbReference type="ARBA" id="ARBA00022989"/>
    </source>
</evidence>
<feature type="transmembrane region" description="Helical" evidence="6">
    <location>
        <begin position="49"/>
        <end position="71"/>
    </location>
</feature>
<dbReference type="PROSITE" id="PS50262">
    <property type="entry name" value="G_PROTEIN_RECEP_F1_2"/>
    <property type="match status" value="1"/>
</dbReference>
<dbReference type="AlphaFoldDB" id="A0A813M4G1"/>
<feature type="transmembrane region" description="Helical" evidence="6">
    <location>
        <begin position="217"/>
        <end position="238"/>
    </location>
</feature>
<evidence type="ECO:0000256" key="6">
    <source>
        <dbReference type="SAM" id="Phobius"/>
    </source>
</evidence>
<evidence type="ECO:0000256" key="2">
    <source>
        <dbReference type="ARBA" id="ARBA00022692"/>
    </source>
</evidence>
<comment type="caution">
    <text evidence="8">The sequence shown here is derived from an EMBL/GenBank/DDBJ whole genome shotgun (WGS) entry which is preliminary data.</text>
</comment>
<name>A0A813M4G1_9BILA</name>
<gene>
    <name evidence="8" type="ORF">OXX778_LOCUS1072</name>
</gene>
<keyword evidence="4 6" id="KW-0472">Membrane</keyword>
<dbReference type="Gene3D" id="1.20.1070.10">
    <property type="entry name" value="Rhodopsin 7-helix transmembrane proteins"/>
    <property type="match status" value="1"/>
</dbReference>
<evidence type="ECO:0000259" key="7">
    <source>
        <dbReference type="PROSITE" id="PS50262"/>
    </source>
</evidence>
<keyword evidence="9" id="KW-1185">Reference proteome</keyword>
<keyword evidence="2 6" id="KW-0812">Transmembrane</keyword>
<dbReference type="InterPro" id="IPR052954">
    <property type="entry name" value="GPCR-Ligand_Int"/>
</dbReference>